<organism evidence="1 2">
    <name type="scientific">Dreissena polymorpha</name>
    <name type="common">Zebra mussel</name>
    <name type="synonym">Mytilus polymorpha</name>
    <dbReference type="NCBI Taxonomy" id="45954"/>
    <lineage>
        <taxon>Eukaryota</taxon>
        <taxon>Metazoa</taxon>
        <taxon>Spiralia</taxon>
        <taxon>Lophotrochozoa</taxon>
        <taxon>Mollusca</taxon>
        <taxon>Bivalvia</taxon>
        <taxon>Autobranchia</taxon>
        <taxon>Heteroconchia</taxon>
        <taxon>Euheterodonta</taxon>
        <taxon>Imparidentia</taxon>
        <taxon>Neoheterodontei</taxon>
        <taxon>Myida</taxon>
        <taxon>Dreissenoidea</taxon>
        <taxon>Dreissenidae</taxon>
        <taxon>Dreissena</taxon>
    </lineage>
</organism>
<dbReference type="EMBL" id="JAIWYP010000012">
    <property type="protein sequence ID" value="KAH3728788.1"/>
    <property type="molecule type" value="Genomic_DNA"/>
</dbReference>
<evidence type="ECO:0000313" key="2">
    <source>
        <dbReference type="Proteomes" id="UP000828390"/>
    </source>
</evidence>
<name>A0A9D4HTD3_DREPO</name>
<evidence type="ECO:0000313" key="1">
    <source>
        <dbReference type="EMBL" id="KAH3728788.1"/>
    </source>
</evidence>
<reference evidence="1" key="2">
    <citation type="submission" date="2020-11" db="EMBL/GenBank/DDBJ databases">
        <authorList>
            <person name="McCartney M.A."/>
            <person name="Auch B."/>
            <person name="Kono T."/>
            <person name="Mallez S."/>
            <person name="Becker A."/>
            <person name="Gohl D.M."/>
            <person name="Silverstein K.A.T."/>
            <person name="Koren S."/>
            <person name="Bechman K.B."/>
            <person name="Herman A."/>
            <person name="Abrahante J.E."/>
            <person name="Garbe J."/>
        </authorList>
    </citation>
    <scope>NUCLEOTIDE SEQUENCE</scope>
    <source>
        <strain evidence="1">Duluth1</strain>
        <tissue evidence="1">Whole animal</tissue>
    </source>
</reference>
<accession>A0A9D4HTD3</accession>
<comment type="caution">
    <text evidence="1">The sequence shown here is derived from an EMBL/GenBank/DDBJ whole genome shotgun (WGS) entry which is preliminary data.</text>
</comment>
<sequence>MTGQRNVISRVKLPPTLGSHVIQLTGTIFELNSHIKETNVLTKFHENWAKNVTSRVFTCFHNIHIVKNAPPTGGHVFSPIWTIFELIRDINKTNVLTNFHNDWAKIVTSRVFTSHVIQLTGTLFELNSHIKATNVLTKFHENWTNNVTSRVFTCFHNIHIEKNAPPAGGGHVFSPIWIIFELVRDINKSNVLTNFHDDWAKIVTSRVFTRKTAHLPPSRQPCYSTDRNHFRTQHSYQGNKCSDHISLKLGQKCEILSVHIISLNTYREKCPAHWRPCFLTNFHDNWAKNVTSRVFTSHVIQLTGTIFELNSHIKETNVLTKFHENWASNVTSKVEKCPAYWRPCFSPIWTIFELVRDINQINVLTNFHDDWANIVTSRVFTNHVIQLTGTIFKLNSHIKETHKNAPPTGGHVFSPIWTIFEIVRDINKINVLTNFHDDWANIVTSRMFTRKTAPPPPPCSHVIQLTGTIFKLNSHIKETNVLTKFHENWAKNVTSRVFTCFHLEKNAPPTGGHVFSPIWTIFQLVRDIIKTNETNVLTKCHENWAENVTSRVFTCFYNIHIDKNAPPTGGHVFSPIWTIFELVRDINKPIHVIQLTGTIFEFNFHIKETNKNAPPTGGHVFSPIWTIFELVRDINKTNVLTIFMIIGQTFHVFQLTGTIFELNSHIKATSVLTKFHENWAKNVTSREFTCFHYIHIEKNAPPTGGHVFSPIWTIFELVRVINKTNFLTNFHDDWAKIVTSSVFTRKTAPPTGGHIGHEIFELGRDFIGAKLLTKFHEDGTRNVASRVLTSKCLRTDGRTYDGQRPVRKAHLSNQVS</sequence>
<dbReference type="Proteomes" id="UP000828390">
    <property type="component" value="Unassembled WGS sequence"/>
</dbReference>
<protein>
    <submittedName>
        <fullName evidence="1">Uncharacterized protein</fullName>
    </submittedName>
</protein>
<gene>
    <name evidence="1" type="ORF">DPMN_054750</name>
</gene>
<proteinExistence type="predicted"/>
<reference evidence="1" key="1">
    <citation type="journal article" date="2019" name="bioRxiv">
        <title>The Genome of the Zebra Mussel, Dreissena polymorpha: A Resource for Invasive Species Research.</title>
        <authorList>
            <person name="McCartney M.A."/>
            <person name="Auch B."/>
            <person name="Kono T."/>
            <person name="Mallez S."/>
            <person name="Zhang Y."/>
            <person name="Obille A."/>
            <person name="Becker A."/>
            <person name="Abrahante J.E."/>
            <person name="Garbe J."/>
            <person name="Badalamenti J.P."/>
            <person name="Herman A."/>
            <person name="Mangelson H."/>
            <person name="Liachko I."/>
            <person name="Sullivan S."/>
            <person name="Sone E.D."/>
            <person name="Koren S."/>
            <person name="Silverstein K.A.T."/>
            <person name="Beckman K.B."/>
            <person name="Gohl D.M."/>
        </authorList>
    </citation>
    <scope>NUCLEOTIDE SEQUENCE</scope>
    <source>
        <strain evidence="1">Duluth1</strain>
        <tissue evidence="1">Whole animal</tissue>
    </source>
</reference>
<keyword evidence="2" id="KW-1185">Reference proteome</keyword>
<dbReference type="AlphaFoldDB" id="A0A9D4HTD3"/>